<evidence type="ECO:0000313" key="2">
    <source>
        <dbReference type="Proteomes" id="UP000324222"/>
    </source>
</evidence>
<dbReference type="EMBL" id="VSRR010106604">
    <property type="protein sequence ID" value="MPC96588.1"/>
    <property type="molecule type" value="Genomic_DNA"/>
</dbReference>
<gene>
    <name evidence="1" type="ORF">E2C01_091854</name>
</gene>
<keyword evidence="2" id="KW-1185">Reference proteome</keyword>
<organism evidence="1 2">
    <name type="scientific">Portunus trituberculatus</name>
    <name type="common">Swimming crab</name>
    <name type="synonym">Neptunus trituberculatus</name>
    <dbReference type="NCBI Taxonomy" id="210409"/>
    <lineage>
        <taxon>Eukaryota</taxon>
        <taxon>Metazoa</taxon>
        <taxon>Ecdysozoa</taxon>
        <taxon>Arthropoda</taxon>
        <taxon>Crustacea</taxon>
        <taxon>Multicrustacea</taxon>
        <taxon>Malacostraca</taxon>
        <taxon>Eumalacostraca</taxon>
        <taxon>Eucarida</taxon>
        <taxon>Decapoda</taxon>
        <taxon>Pleocyemata</taxon>
        <taxon>Brachyura</taxon>
        <taxon>Eubrachyura</taxon>
        <taxon>Portunoidea</taxon>
        <taxon>Portunidae</taxon>
        <taxon>Portuninae</taxon>
        <taxon>Portunus</taxon>
    </lineage>
</organism>
<dbReference type="Proteomes" id="UP000324222">
    <property type="component" value="Unassembled WGS sequence"/>
</dbReference>
<comment type="caution">
    <text evidence="1">The sequence shown here is derived from an EMBL/GenBank/DDBJ whole genome shotgun (WGS) entry which is preliminary data.</text>
</comment>
<proteinExistence type="predicted"/>
<protein>
    <submittedName>
        <fullName evidence="1">Uncharacterized protein</fullName>
    </submittedName>
</protein>
<dbReference type="AlphaFoldDB" id="A0A5B7JU30"/>
<evidence type="ECO:0000313" key="1">
    <source>
        <dbReference type="EMBL" id="MPC96588.1"/>
    </source>
</evidence>
<sequence>MLTRAQNSTSVTVPFPSRAVRQGWKGEGGCRGDAGVYRCRTGRRNWVAALRVKEEEEEKEEEVSGLLEVRRAEVQSVLSEGT</sequence>
<reference evidence="1 2" key="1">
    <citation type="submission" date="2019-05" db="EMBL/GenBank/DDBJ databases">
        <title>Another draft genome of Portunus trituberculatus and its Hox gene families provides insights of decapod evolution.</title>
        <authorList>
            <person name="Jeong J.-H."/>
            <person name="Song I."/>
            <person name="Kim S."/>
            <person name="Choi T."/>
            <person name="Kim D."/>
            <person name="Ryu S."/>
            <person name="Kim W."/>
        </authorList>
    </citation>
    <scope>NUCLEOTIDE SEQUENCE [LARGE SCALE GENOMIC DNA]</scope>
    <source>
        <tissue evidence="1">Muscle</tissue>
    </source>
</reference>
<name>A0A5B7JU30_PORTR</name>
<accession>A0A5B7JU30</accession>